<dbReference type="OrthoDB" id="646694at2"/>
<dbReference type="AlphaFoldDB" id="A0A2P8VN94"/>
<dbReference type="SUPFAM" id="SSF46785">
    <property type="entry name" value="Winged helix' DNA-binding domain"/>
    <property type="match status" value="1"/>
</dbReference>
<comment type="similarity">
    <text evidence="1">Belongs to the LysR transcriptional regulatory family.</text>
</comment>
<dbReference type="GO" id="GO:0003677">
    <property type="term" value="F:DNA binding"/>
    <property type="evidence" value="ECO:0007669"/>
    <property type="project" value="UniProtKB-KW"/>
</dbReference>
<dbReference type="PANTHER" id="PTHR30419:SF8">
    <property type="entry name" value="NITROGEN ASSIMILATION TRANSCRIPTIONAL ACTIVATOR-RELATED"/>
    <property type="match status" value="1"/>
</dbReference>
<dbReference type="InterPro" id="IPR036390">
    <property type="entry name" value="WH_DNA-bd_sf"/>
</dbReference>
<evidence type="ECO:0000259" key="5">
    <source>
        <dbReference type="PROSITE" id="PS50931"/>
    </source>
</evidence>
<dbReference type="EMBL" id="PYEP01000002">
    <property type="protein sequence ID" value="PSN09043.1"/>
    <property type="molecule type" value="Genomic_DNA"/>
</dbReference>
<evidence type="ECO:0000256" key="1">
    <source>
        <dbReference type="ARBA" id="ARBA00009437"/>
    </source>
</evidence>
<evidence type="ECO:0000256" key="3">
    <source>
        <dbReference type="ARBA" id="ARBA00023125"/>
    </source>
</evidence>
<dbReference type="PRINTS" id="PR00039">
    <property type="entry name" value="HTHLYSR"/>
</dbReference>
<feature type="domain" description="HTH lysR-type" evidence="5">
    <location>
        <begin position="1"/>
        <end position="58"/>
    </location>
</feature>
<dbReference type="InterPro" id="IPR000847">
    <property type="entry name" value="LysR_HTH_N"/>
</dbReference>
<evidence type="ECO:0000256" key="4">
    <source>
        <dbReference type="ARBA" id="ARBA00023163"/>
    </source>
</evidence>
<evidence type="ECO:0000313" key="6">
    <source>
        <dbReference type="EMBL" id="PSN09043.1"/>
    </source>
</evidence>
<dbReference type="STRING" id="1388748.GCA_000463155_03517"/>
<name>A0A2P8VN94_9ENTR</name>
<reference evidence="6 7" key="1">
    <citation type="submission" date="2018-03" db="EMBL/GenBank/DDBJ databases">
        <title>Draft genome sequence of the first documented clinical Siccibacter turicensis isolate in Austria.</title>
        <authorList>
            <person name="Lepuschitz S."/>
            <person name="Pekard-Amenitsch S."/>
            <person name="Haunold R."/>
            <person name="Schill S."/>
            <person name="Mach R."/>
            <person name="Allerberger F."/>
            <person name="Ruppitsch W."/>
            <person name="Forsythe S.J."/>
        </authorList>
    </citation>
    <scope>NUCLEOTIDE SEQUENCE [LARGE SCALE GENOMIC DNA]</scope>
    <source>
        <strain evidence="6 7">6100069499-17</strain>
    </source>
</reference>
<evidence type="ECO:0000313" key="7">
    <source>
        <dbReference type="Proteomes" id="UP000240212"/>
    </source>
</evidence>
<dbReference type="InterPro" id="IPR005119">
    <property type="entry name" value="LysR_subst-bd"/>
</dbReference>
<organism evidence="6 7">
    <name type="scientific">Siccibacter turicensis</name>
    <dbReference type="NCBI Taxonomy" id="357233"/>
    <lineage>
        <taxon>Bacteria</taxon>
        <taxon>Pseudomonadati</taxon>
        <taxon>Pseudomonadota</taxon>
        <taxon>Gammaproteobacteria</taxon>
        <taxon>Enterobacterales</taxon>
        <taxon>Enterobacteriaceae</taxon>
        <taxon>Siccibacter</taxon>
    </lineage>
</organism>
<dbReference type="InterPro" id="IPR050950">
    <property type="entry name" value="HTH-type_LysR_regulators"/>
</dbReference>
<dbReference type="FunFam" id="1.10.10.10:FF:000001">
    <property type="entry name" value="LysR family transcriptional regulator"/>
    <property type="match status" value="1"/>
</dbReference>
<keyword evidence="4" id="KW-0804">Transcription</keyword>
<dbReference type="PROSITE" id="PS50931">
    <property type="entry name" value="HTH_LYSR"/>
    <property type="match status" value="1"/>
</dbReference>
<dbReference type="Gene3D" id="1.10.10.10">
    <property type="entry name" value="Winged helix-like DNA-binding domain superfamily/Winged helix DNA-binding domain"/>
    <property type="match status" value="1"/>
</dbReference>
<dbReference type="InterPro" id="IPR036388">
    <property type="entry name" value="WH-like_DNA-bd_sf"/>
</dbReference>
<keyword evidence="3" id="KW-0238">DNA-binding</keyword>
<keyword evidence="7" id="KW-1185">Reference proteome</keyword>
<protein>
    <submittedName>
        <fullName evidence="6">LysR family transcriptional regulator</fullName>
    </submittedName>
</protein>
<accession>A0A2P8VN94</accession>
<proteinExistence type="inferred from homology"/>
<dbReference type="Gene3D" id="3.40.190.290">
    <property type="match status" value="1"/>
</dbReference>
<comment type="caution">
    <text evidence="6">The sequence shown here is derived from an EMBL/GenBank/DDBJ whole genome shotgun (WGS) entry which is preliminary data.</text>
</comment>
<dbReference type="GO" id="GO:0005829">
    <property type="term" value="C:cytosol"/>
    <property type="evidence" value="ECO:0007669"/>
    <property type="project" value="TreeGrafter"/>
</dbReference>
<dbReference type="PANTHER" id="PTHR30419">
    <property type="entry name" value="HTH-TYPE TRANSCRIPTIONAL REGULATOR YBHD"/>
    <property type="match status" value="1"/>
</dbReference>
<sequence>MDIKTLRYFVEVVRRQSYTQAANALYVTQPTISKMLRNLEEEVGSTLLIRDGRKLMLTPSGQVLYEHAATILAELRELENALEDIGQMNTGTLRLGVSPLPGVQIAGPVSLYRQRYPGVTVKITEHDDAAAREAVLNGTLDAALTSSPVEQKQGFAALTLFSHPLYALVPRSGRWLDRKSVDIATAARYPLLLCSEESVLSQQLMADFARQSITPEVAVRSNQWDFLVEMVQAGMGVAIVPAPVCETLNAAALRWLPLDSPLRWELVLFWRDGVWLSNSTRAWIACCQTFWPASET</sequence>
<dbReference type="SUPFAM" id="SSF53850">
    <property type="entry name" value="Periplasmic binding protein-like II"/>
    <property type="match status" value="1"/>
</dbReference>
<dbReference type="RefSeq" id="WP_106876675.1">
    <property type="nucleotide sequence ID" value="NZ_PYEP01000002.1"/>
</dbReference>
<dbReference type="GO" id="GO:0003700">
    <property type="term" value="F:DNA-binding transcription factor activity"/>
    <property type="evidence" value="ECO:0007669"/>
    <property type="project" value="InterPro"/>
</dbReference>
<dbReference type="Pfam" id="PF03466">
    <property type="entry name" value="LysR_substrate"/>
    <property type="match status" value="1"/>
</dbReference>
<dbReference type="Proteomes" id="UP000240212">
    <property type="component" value="Unassembled WGS sequence"/>
</dbReference>
<dbReference type="Pfam" id="PF00126">
    <property type="entry name" value="HTH_1"/>
    <property type="match status" value="1"/>
</dbReference>
<evidence type="ECO:0000256" key="2">
    <source>
        <dbReference type="ARBA" id="ARBA00023015"/>
    </source>
</evidence>
<keyword evidence="2" id="KW-0805">Transcription regulation</keyword>
<gene>
    <name evidence="6" type="ORF">C7G83_06805</name>
</gene>